<evidence type="ECO:0000259" key="2">
    <source>
        <dbReference type="Pfam" id="PF02698"/>
    </source>
</evidence>
<proteinExistence type="predicted"/>
<reference evidence="3 4" key="1">
    <citation type="submission" date="2015-04" db="EMBL/GenBank/DDBJ databases">
        <title>Microcin producing Clostridium sp. JC272T.</title>
        <authorList>
            <person name="Jyothsna T."/>
            <person name="Sasikala C."/>
            <person name="Ramana C."/>
        </authorList>
    </citation>
    <scope>NUCLEOTIDE SEQUENCE [LARGE SCALE GENOMIC DNA]</scope>
    <source>
        <strain evidence="3 4">JC272</strain>
    </source>
</reference>
<dbReference type="PANTHER" id="PTHR30336">
    <property type="entry name" value="INNER MEMBRANE PROTEIN, PROBABLE PERMEASE"/>
    <property type="match status" value="1"/>
</dbReference>
<feature type="transmembrane region" description="Helical" evidence="1">
    <location>
        <begin position="26"/>
        <end position="51"/>
    </location>
</feature>
<dbReference type="PANTHER" id="PTHR30336:SF18">
    <property type="entry name" value="MEMBRANE PROTEIN"/>
    <property type="match status" value="1"/>
</dbReference>
<dbReference type="GO" id="GO:0000270">
    <property type="term" value="P:peptidoglycan metabolic process"/>
    <property type="evidence" value="ECO:0007669"/>
    <property type="project" value="TreeGrafter"/>
</dbReference>
<organism evidence="3 4">
    <name type="scientific">Paraclostridium benzoelyticum</name>
    <dbReference type="NCBI Taxonomy" id="1629550"/>
    <lineage>
        <taxon>Bacteria</taxon>
        <taxon>Bacillati</taxon>
        <taxon>Bacillota</taxon>
        <taxon>Clostridia</taxon>
        <taxon>Peptostreptococcales</taxon>
        <taxon>Peptostreptococcaceae</taxon>
        <taxon>Paraclostridium</taxon>
    </lineage>
</organism>
<sequence length="341" mass="38222">MYIYILVILASFLYGIFLFRQDSRNFFAGILLTFGSLGFLFLLVMCLSNMFEIINVLSMLTVYVAIPLCIVGIGFFLIKNGYIMKHKEGRRLANLLSLILGVNILLIVSLSLILIFKGTQLNSGIHATILTIILLSMYFGFLFFSYLVYSYAYQMLPVNKNLDYVIVLGSGLIGDKVPPLLKSRLDKGIEIYSQQLSKGNHTKIVVSGGQGSDEIVPEAVAMKKYLVSQGIPELDILVEDKSTTTYENMKFSKSIMDNISKSFSCIFVSNNYHVFRASIYARKAGLKANGVGAPTAFYFLPSALIREYIAIIMLYKKINLLVIAFILLIVSYSFVPFLYTL</sequence>
<keyword evidence="1" id="KW-1133">Transmembrane helix</keyword>
<accession>A0A0M3DKI5</accession>
<feature type="transmembrane region" description="Helical" evidence="1">
    <location>
        <begin position="92"/>
        <end position="116"/>
    </location>
</feature>
<dbReference type="CDD" id="cd06259">
    <property type="entry name" value="YdcF-like"/>
    <property type="match status" value="1"/>
</dbReference>
<keyword evidence="1" id="KW-0472">Membrane</keyword>
<dbReference type="Proteomes" id="UP000034407">
    <property type="component" value="Unassembled WGS sequence"/>
</dbReference>
<dbReference type="PATRIC" id="fig|1629550.3.peg.696"/>
<dbReference type="InterPro" id="IPR014729">
    <property type="entry name" value="Rossmann-like_a/b/a_fold"/>
</dbReference>
<dbReference type="GO" id="GO:0005886">
    <property type="term" value="C:plasma membrane"/>
    <property type="evidence" value="ECO:0007669"/>
    <property type="project" value="TreeGrafter"/>
</dbReference>
<evidence type="ECO:0000313" key="3">
    <source>
        <dbReference type="EMBL" id="KKY01897.1"/>
    </source>
</evidence>
<keyword evidence="4" id="KW-1185">Reference proteome</keyword>
<dbReference type="InterPro" id="IPR003848">
    <property type="entry name" value="DUF218"/>
</dbReference>
<feature type="transmembrane region" description="Helical" evidence="1">
    <location>
        <begin position="128"/>
        <end position="149"/>
    </location>
</feature>
<protein>
    <recommendedName>
        <fullName evidence="2">DUF218 domain-containing protein</fullName>
    </recommendedName>
</protein>
<evidence type="ECO:0000256" key="1">
    <source>
        <dbReference type="SAM" id="Phobius"/>
    </source>
</evidence>
<feature type="transmembrane region" description="Helical" evidence="1">
    <location>
        <begin position="57"/>
        <end position="80"/>
    </location>
</feature>
<name>A0A0M3DKI5_9FIRM</name>
<feature type="transmembrane region" description="Helical" evidence="1">
    <location>
        <begin position="318"/>
        <end position="339"/>
    </location>
</feature>
<keyword evidence="1" id="KW-0812">Transmembrane</keyword>
<dbReference type="InterPro" id="IPR051599">
    <property type="entry name" value="Cell_Envelope_Assoc"/>
</dbReference>
<dbReference type="EMBL" id="LBBT01000139">
    <property type="protein sequence ID" value="KKY01897.1"/>
    <property type="molecule type" value="Genomic_DNA"/>
</dbReference>
<dbReference type="RefSeq" id="WP_046822517.1">
    <property type="nucleotide sequence ID" value="NZ_LBBT01000139.1"/>
</dbReference>
<gene>
    <name evidence="3" type="ORF">VN21_06235</name>
</gene>
<comment type="caution">
    <text evidence="3">The sequence shown here is derived from an EMBL/GenBank/DDBJ whole genome shotgun (WGS) entry which is preliminary data.</text>
</comment>
<dbReference type="Pfam" id="PF02698">
    <property type="entry name" value="DUF218"/>
    <property type="match status" value="1"/>
</dbReference>
<dbReference type="GO" id="GO:0043164">
    <property type="term" value="P:Gram-negative-bacterium-type cell wall biogenesis"/>
    <property type="evidence" value="ECO:0007669"/>
    <property type="project" value="TreeGrafter"/>
</dbReference>
<evidence type="ECO:0000313" key="4">
    <source>
        <dbReference type="Proteomes" id="UP000034407"/>
    </source>
</evidence>
<dbReference type="Gene3D" id="3.40.50.620">
    <property type="entry name" value="HUPs"/>
    <property type="match status" value="1"/>
</dbReference>
<dbReference type="OrthoDB" id="9782395at2"/>
<feature type="domain" description="DUF218" evidence="2">
    <location>
        <begin position="163"/>
        <end position="310"/>
    </location>
</feature>
<dbReference type="AlphaFoldDB" id="A0A0M3DKI5"/>